<feature type="transmembrane region" description="Helical" evidence="1">
    <location>
        <begin position="68"/>
        <end position="92"/>
    </location>
</feature>
<accession>A0ABU2Y9M3</accession>
<name>A0ABU2Y9M3_9FLAO</name>
<keyword evidence="1" id="KW-1133">Transmembrane helix</keyword>
<reference evidence="2 3" key="1">
    <citation type="submission" date="2023-09" db="EMBL/GenBank/DDBJ databases">
        <authorList>
            <person name="Rey-Velasco X."/>
        </authorList>
    </citation>
    <scope>NUCLEOTIDE SEQUENCE [LARGE SCALE GENOMIC DNA]</scope>
    <source>
        <strain evidence="2 3">W242</strain>
    </source>
</reference>
<keyword evidence="3" id="KW-1185">Reference proteome</keyword>
<keyword evidence="1" id="KW-0472">Membrane</keyword>
<comment type="caution">
    <text evidence="2">The sequence shown here is derived from an EMBL/GenBank/DDBJ whole genome shotgun (WGS) entry which is preliminary data.</text>
</comment>
<evidence type="ECO:0000313" key="3">
    <source>
        <dbReference type="Proteomes" id="UP001254488"/>
    </source>
</evidence>
<sequence>MGLISKRKNKKFSYSPRYYKSDKEGSPFEIEHKFDKYRTTVGKQGLKSNFKTAWQELRESKNKRANRTILIIFAIFLLIFLFIIEFDLSIFFQGF</sequence>
<dbReference type="Proteomes" id="UP001254488">
    <property type="component" value="Unassembled WGS sequence"/>
</dbReference>
<organism evidence="2 3">
    <name type="scientific">Patiriisocius hiemis</name>
    <dbReference type="NCBI Taxonomy" id="3075604"/>
    <lineage>
        <taxon>Bacteria</taxon>
        <taxon>Pseudomonadati</taxon>
        <taxon>Bacteroidota</taxon>
        <taxon>Flavobacteriia</taxon>
        <taxon>Flavobacteriales</taxon>
        <taxon>Flavobacteriaceae</taxon>
        <taxon>Patiriisocius</taxon>
    </lineage>
</organism>
<evidence type="ECO:0000256" key="1">
    <source>
        <dbReference type="SAM" id="Phobius"/>
    </source>
</evidence>
<evidence type="ECO:0000313" key="2">
    <source>
        <dbReference type="EMBL" id="MDT0554447.1"/>
    </source>
</evidence>
<keyword evidence="1" id="KW-0812">Transmembrane</keyword>
<dbReference type="RefSeq" id="WP_311331413.1">
    <property type="nucleotide sequence ID" value="NZ_JAVRHZ010000001.1"/>
</dbReference>
<dbReference type="EMBL" id="JAVRHZ010000001">
    <property type="protein sequence ID" value="MDT0554447.1"/>
    <property type="molecule type" value="Genomic_DNA"/>
</dbReference>
<gene>
    <name evidence="2" type="ORF">RM538_00410</name>
</gene>
<protein>
    <submittedName>
        <fullName evidence="2">Riboflavin synthase subunit beta</fullName>
    </submittedName>
</protein>
<proteinExistence type="predicted"/>